<gene>
    <name evidence="1" type="ORF">F2P81_003231</name>
</gene>
<reference evidence="1 2" key="1">
    <citation type="submission" date="2019-06" db="EMBL/GenBank/DDBJ databases">
        <title>Draft genomes of female and male turbot (Scophthalmus maximus).</title>
        <authorList>
            <person name="Xu H."/>
            <person name="Xu X.-W."/>
            <person name="Shao C."/>
            <person name="Chen S."/>
        </authorList>
    </citation>
    <scope>NUCLEOTIDE SEQUENCE [LARGE SCALE GENOMIC DNA]</scope>
    <source>
        <strain evidence="1">Ysfricsl-2016a</strain>
        <tissue evidence="1">Blood</tissue>
    </source>
</reference>
<dbReference type="EMBL" id="VEVO01000003">
    <property type="protein sequence ID" value="KAF0044073.1"/>
    <property type="molecule type" value="Genomic_DNA"/>
</dbReference>
<dbReference type="Proteomes" id="UP000438429">
    <property type="component" value="Unassembled WGS sequence"/>
</dbReference>
<organism evidence="1 2">
    <name type="scientific">Scophthalmus maximus</name>
    <name type="common">Turbot</name>
    <name type="synonym">Psetta maxima</name>
    <dbReference type="NCBI Taxonomy" id="52904"/>
    <lineage>
        <taxon>Eukaryota</taxon>
        <taxon>Metazoa</taxon>
        <taxon>Chordata</taxon>
        <taxon>Craniata</taxon>
        <taxon>Vertebrata</taxon>
        <taxon>Euteleostomi</taxon>
        <taxon>Actinopterygii</taxon>
        <taxon>Neopterygii</taxon>
        <taxon>Teleostei</taxon>
        <taxon>Neoteleostei</taxon>
        <taxon>Acanthomorphata</taxon>
        <taxon>Carangaria</taxon>
        <taxon>Pleuronectiformes</taxon>
        <taxon>Pleuronectoidei</taxon>
        <taxon>Scophthalmidae</taxon>
        <taxon>Scophthalmus</taxon>
    </lineage>
</organism>
<accession>A0A6A4TDM9</accession>
<dbReference type="AlphaFoldDB" id="A0A6A4TDM9"/>
<name>A0A6A4TDM9_SCOMX</name>
<evidence type="ECO:0000313" key="2">
    <source>
        <dbReference type="Proteomes" id="UP000438429"/>
    </source>
</evidence>
<proteinExistence type="predicted"/>
<evidence type="ECO:0000313" key="1">
    <source>
        <dbReference type="EMBL" id="KAF0044073.1"/>
    </source>
</evidence>
<comment type="caution">
    <text evidence="1">The sequence shown here is derived from an EMBL/GenBank/DDBJ whole genome shotgun (WGS) entry which is preliminary data.</text>
</comment>
<protein>
    <submittedName>
        <fullName evidence="1">Uncharacterized protein</fullName>
    </submittedName>
</protein>
<sequence length="132" mass="14165">MAVVPTKEKLANGPWPCFSQPVGRTSQLINICENSPIDGSQLAHLRGNLPGSILTVVDQINGLLNGHTGLQRLQIVLTGAKWECDVRATPVLELFLKASRLSPPLLSQQGRSTFSAQSVHISEGSCPVVLPF</sequence>